<feature type="region of interest" description="Disordered" evidence="1">
    <location>
        <begin position="73"/>
        <end position="95"/>
    </location>
</feature>
<protein>
    <submittedName>
        <fullName evidence="3">Uncharacterized protein</fullName>
    </submittedName>
</protein>
<evidence type="ECO:0000313" key="3">
    <source>
        <dbReference type="WBParaSite" id="Minc3s09635g43402"/>
    </source>
</evidence>
<dbReference type="Proteomes" id="UP000887563">
    <property type="component" value="Unplaced"/>
</dbReference>
<keyword evidence="2" id="KW-1185">Reference proteome</keyword>
<organism evidence="2 3">
    <name type="scientific">Meloidogyne incognita</name>
    <name type="common">Southern root-knot nematode worm</name>
    <name type="synonym">Oxyuris incognita</name>
    <dbReference type="NCBI Taxonomy" id="6306"/>
    <lineage>
        <taxon>Eukaryota</taxon>
        <taxon>Metazoa</taxon>
        <taxon>Ecdysozoa</taxon>
        <taxon>Nematoda</taxon>
        <taxon>Chromadorea</taxon>
        <taxon>Rhabditida</taxon>
        <taxon>Tylenchina</taxon>
        <taxon>Tylenchomorpha</taxon>
        <taxon>Tylenchoidea</taxon>
        <taxon>Meloidogynidae</taxon>
        <taxon>Meloidogyninae</taxon>
        <taxon>Meloidogyne</taxon>
        <taxon>Meloidogyne incognita group</taxon>
    </lineage>
</organism>
<proteinExistence type="predicted"/>
<accession>A0A914NRV2</accession>
<name>A0A914NRV2_MELIC</name>
<evidence type="ECO:0000256" key="1">
    <source>
        <dbReference type="SAM" id="MobiDB-lite"/>
    </source>
</evidence>
<feature type="compositionally biased region" description="Polar residues" evidence="1">
    <location>
        <begin position="85"/>
        <end position="95"/>
    </location>
</feature>
<feature type="compositionally biased region" description="Basic and acidic residues" evidence="1">
    <location>
        <begin position="75"/>
        <end position="84"/>
    </location>
</feature>
<sequence length="311" mass="35895">MKGKKKKKRMKKGKGRGKRMILKLLKKNPQQLKDPKLQQLGKGEIVNGLEMEVQVRCRKILERLKTWSSISHSIQTEEKEKDTPNSKTKNLNNSASSTPLNSYNVLLDRLELYVLNALDKGENMDRKVLDALLAAINIQVQKEPYAVRKLILDKQLVLPNTISFPPSQVVDLLIEHDPDHQLSRVINRLFGEERPKLAENERRERQYLRATNPAPNMTKLLMDMGQDLVQESTYFDIVHAKNLPEMPKNMDTYKQVAAQLRPVWQSLKEKNAPFVLKIYKCHVCGFKTESKMVCLVKLFPKNLILLDIECT</sequence>
<dbReference type="AlphaFoldDB" id="A0A914NRV2"/>
<dbReference type="WBParaSite" id="Minc3s09635g43402">
    <property type="protein sequence ID" value="Minc3s09635g43402"/>
    <property type="gene ID" value="Minc3s09635g43402"/>
</dbReference>
<reference evidence="3" key="1">
    <citation type="submission" date="2022-11" db="UniProtKB">
        <authorList>
            <consortium name="WormBaseParasite"/>
        </authorList>
    </citation>
    <scope>IDENTIFICATION</scope>
</reference>
<evidence type="ECO:0000313" key="2">
    <source>
        <dbReference type="Proteomes" id="UP000887563"/>
    </source>
</evidence>